<protein>
    <submittedName>
        <fullName evidence="2">Uncharacterized protein</fullName>
    </submittedName>
</protein>
<proteinExistence type="predicted"/>
<dbReference type="RefSeq" id="XP_041558359.1">
    <property type="nucleotide sequence ID" value="XM_041705921.1"/>
</dbReference>
<gene>
    <name evidence="2" type="ORF">APUU_50876A</name>
</gene>
<dbReference type="KEGG" id="apuu:APUU_50876A"/>
<accession>A0A7R7XR79</accession>
<dbReference type="AlphaFoldDB" id="A0A7R7XR79"/>
<sequence length="557" mass="62158">MDSEYPPLPSSKSIGASLQNVSLSDSDGVAQGSSRSGSETPVSVPVTNGRGQISKSPQPNTNTQFIVDGGDLILEYTPSKQTPLGTTNAPVTYRWKVFSESLIQSSPYFRVFLDPEKFSEGRNFMKQRELHSFDVDPGLNGDADATGFPEQDDALPIMRMPENHLSHRLGPDTIGFFLRVLSFNSFNEEEKESFDAEVKSQRPLFIAGVIEMADAFNSPQAVRDTLKRSGYTLGKPKLPLTKFNSSMLKLNEDRVRQSAFIARFLNDRTIFQMLTHALIVSGSRFWVNGLEAPEPGALSWHHFANGIEEELYYRRQCVLDTITDLQAHFLRVYGALEDPSGPKRSNPSATSTPTAASRQYQCRCALGNSSACDTFHLGQMTRFFSLRTKTIFIGSTLLDPDFNPDIEDADADGDTYAYEDAEAGNQPERPPDITSVISLLKQCPDYQIDSNHTACGIRRRFLPSLDCIEGFVGDERGLLGVNLNYWRGEENRSVGERKWPNVLGSWANRSHRRAYVMDLRLSRISGIPSMSPGSVAGQFREEDARLLFTAKKRNWES</sequence>
<feature type="region of interest" description="Disordered" evidence="1">
    <location>
        <begin position="1"/>
        <end position="63"/>
    </location>
</feature>
<dbReference type="EMBL" id="AP024447">
    <property type="protein sequence ID" value="BCS26165.1"/>
    <property type="molecule type" value="Genomic_DNA"/>
</dbReference>
<dbReference type="Proteomes" id="UP000654913">
    <property type="component" value="Chromosome 5"/>
</dbReference>
<evidence type="ECO:0000313" key="2">
    <source>
        <dbReference type="EMBL" id="BCS26165.1"/>
    </source>
</evidence>
<dbReference type="OrthoDB" id="5398371at2759"/>
<reference evidence="2" key="1">
    <citation type="submission" date="2021-01" db="EMBL/GenBank/DDBJ databases">
        <authorList>
            <consortium name="Aspergillus puulaauensis MK2 genome sequencing consortium"/>
            <person name="Kazuki M."/>
            <person name="Futagami T."/>
        </authorList>
    </citation>
    <scope>NUCLEOTIDE SEQUENCE</scope>
    <source>
        <strain evidence="2">MK2</strain>
    </source>
</reference>
<name>A0A7R7XR79_9EURO</name>
<organism evidence="2 3">
    <name type="scientific">Aspergillus puulaauensis</name>
    <dbReference type="NCBI Taxonomy" id="1220207"/>
    <lineage>
        <taxon>Eukaryota</taxon>
        <taxon>Fungi</taxon>
        <taxon>Dikarya</taxon>
        <taxon>Ascomycota</taxon>
        <taxon>Pezizomycotina</taxon>
        <taxon>Eurotiomycetes</taxon>
        <taxon>Eurotiomycetidae</taxon>
        <taxon>Eurotiales</taxon>
        <taxon>Aspergillaceae</taxon>
        <taxon>Aspergillus</taxon>
    </lineage>
</organism>
<reference evidence="2" key="2">
    <citation type="submission" date="2021-02" db="EMBL/GenBank/DDBJ databases">
        <title>Aspergillus puulaauensis MK2 genome sequence.</title>
        <authorList>
            <person name="Futagami T."/>
            <person name="Mori K."/>
            <person name="Kadooka C."/>
            <person name="Tanaka T."/>
        </authorList>
    </citation>
    <scope>NUCLEOTIDE SEQUENCE</scope>
    <source>
        <strain evidence="2">MK2</strain>
    </source>
</reference>
<feature type="compositionally biased region" description="Polar residues" evidence="1">
    <location>
        <begin position="10"/>
        <end position="63"/>
    </location>
</feature>
<dbReference type="GeneID" id="64976170"/>
<evidence type="ECO:0000256" key="1">
    <source>
        <dbReference type="SAM" id="MobiDB-lite"/>
    </source>
</evidence>
<evidence type="ECO:0000313" key="3">
    <source>
        <dbReference type="Proteomes" id="UP000654913"/>
    </source>
</evidence>
<keyword evidence="3" id="KW-1185">Reference proteome</keyword>